<evidence type="ECO:0000313" key="2">
    <source>
        <dbReference type="WBParaSite" id="JU765_v2.g4593.t2"/>
    </source>
</evidence>
<protein>
    <submittedName>
        <fullName evidence="2">Gamma-tubulin complex component</fullName>
    </submittedName>
</protein>
<dbReference type="Proteomes" id="UP000887576">
    <property type="component" value="Unplaced"/>
</dbReference>
<accession>A0AC34R8N9</accession>
<dbReference type="WBParaSite" id="JU765_v2.g4593.t2">
    <property type="protein sequence ID" value="JU765_v2.g4593.t2"/>
    <property type="gene ID" value="JU765_v2.g4593"/>
</dbReference>
<name>A0AC34R8N9_9BILA</name>
<sequence length="759" mass="88535">MNPIGYWYFRRRKILDATQAKLAVKGRRYELPVFDENESQFENLDPKQQTKLAVKGRRYELPVFDENESQFENLDPQQQRLLLFKLIKDACLDIFTDAFYPCYNFDSMKGKLAFKVGRRLSEDVKNDVKKLTSMVRFIVSIRTKLGELLLDTTCGLVTRSITEIIYDFMNNEFCDIVDKLFNEAKFFNKEDNNPLQRLSIISTDFTSDCTVLCKKLSNIRKGDFIGGLVISLFDDESELQFSSKSFLPQLFQQCVEAGMKHYNMFLHEFLMFGHVNSDKFREFAIWDLQGTEFKSSDFGQAIDERHETLFDSRFIIIKDLIPSVWKKNDTKDILSLAFKTRRLMFILNSENRKPHHLKPISLEEFSDSVKQFELINQRFDEVNVALLDRINETFSIRELYNFLYKLLFNPSSMWINDFVVLAEELMETDPVPDEFISRLNEYFYGLFRPFYEKLHCRFDLIKLQLYNYSLFDKVLPSDVRLVDYLCSGSNAASDDGVDENNPLVSDSIQNSGEKDSLCNDVSFLGSAASDYQLQLVDQIGIVFHDTLLVKCLIPPSVQEHINKLFRLRLLLARCEYLLTTKRLNKSATYSKMEHLVLFNVQNFLRSYSNTVFGLIVEKQWGKFSKALQSLKGIDNAVDAQMYLLRDIYSPAGLFSRSSAFSQFLNIVLTDVILYCQEAMDFNDFADRFYDNFTQMRRVVHERHALNALSYPVFRIPVDVKQEKWEAIPLDPRKQALAPVQKWAAPIRRSMSYVGGTRRL</sequence>
<proteinExistence type="predicted"/>
<evidence type="ECO:0000313" key="1">
    <source>
        <dbReference type="Proteomes" id="UP000887576"/>
    </source>
</evidence>
<reference evidence="2" key="1">
    <citation type="submission" date="2022-11" db="UniProtKB">
        <authorList>
            <consortium name="WormBaseParasite"/>
        </authorList>
    </citation>
    <scope>IDENTIFICATION</scope>
</reference>
<organism evidence="1 2">
    <name type="scientific">Panagrolaimus sp. JU765</name>
    <dbReference type="NCBI Taxonomy" id="591449"/>
    <lineage>
        <taxon>Eukaryota</taxon>
        <taxon>Metazoa</taxon>
        <taxon>Ecdysozoa</taxon>
        <taxon>Nematoda</taxon>
        <taxon>Chromadorea</taxon>
        <taxon>Rhabditida</taxon>
        <taxon>Tylenchina</taxon>
        <taxon>Panagrolaimomorpha</taxon>
        <taxon>Panagrolaimoidea</taxon>
        <taxon>Panagrolaimidae</taxon>
        <taxon>Panagrolaimus</taxon>
    </lineage>
</organism>